<keyword evidence="2" id="KW-1185">Reference proteome</keyword>
<proteinExistence type="predicted"/>
<dbReference type="EMBL" id="JAWPEI010000001">
    <property type="protein sequence ID" value="KAK4737216.1"/>
    <property type="molecule type" value="Genomic_DNA"/>
</dbReference>
<protein>
    <submittedName>
        <fullName evidence="1">Uncharacterized protein</fullName>
    </submittedName>
</protein>
<evidence type="ECO:0000313" key="1">
    <source>
        <dbReference type="EMBL" id="KAK4737216.1"/>
    </source>
</evidence>
<sequence length="119" mass="13780">MEWPCLPVCVEVSLCVLLFCRREVFNADTMFFDDPTDKVSYGYGHLISTHPILDLFFRQLCGDTVMDVQIWKFQSLVNQHVILCHLLVFFVLALQSGYSFGYRAVNYSFHGVVVFVRLC</sequence>
<evidence type="ECO:0000313" key="2">
    <source>
        <dbReference type="Proteomes" id="UP001311915"/>
    </source>
</evidence>
<organism evidence="1 2">
    <name type="scientific">Solanum pinnatisectum</name>
    <name type="common">tansyleaf nightshade</name>
    <dbReference type="NCBI Taxonomy" id="50273"/>
    <lineage>
        <taxon>Eukaryota</taxon>
        <taxon>Viridiplantae</taxon>
        <taxon>Streptophyta</taxon>
        <taxon>Embryophyta</taxon>
        <taxon>Tracheophyta</taxon>
        <taxon>Spermatophyta</taxon>
        <taxon>Magnoliopsida</taxon>
        <taxon>eudicotyledons</taxon>
        <taxon>Gunneridae</taxon>
        <taxon>Pentapetalae</taxon>
        <taxon>asterids</taxon>
        <taxon>lamiids</taxon>
        <taxon>Solanales</taxon>
        <taxon>Solanaceae</taxon>
        <taxon>Solanoideae</taxon>
        <taxon>Solaneae</taxon>
        <taxon>Solanum</taxon>
    </lineage>
</organism>
<accession>A0AAV9MGP0</accession>
<comment type="caution">
    <text evidence="1">The sequence shown here is derived from an EMBL/GenBank/DDBJ whole genome shotgun (WGS) entry which is preliminary data.</text>
</comment>
<dbReference type="AlphaFoldDB" id="A0AAV9MGP0"/>
<name>A0AAV9MGP0_9SOLN</name>
<reference evidence="1 2" key="1">
    <citation type="submission" date="2023-10" db="EMBL/GenBank/DDBJ databases">
        <title>Genome-Wide Identification Analysis in wild type Solanum Pinnatisectum Reveals Some Genes Defensing Phytophthora Infestans.</title>
        <authorList>
            <person name="Sun C."/>
        </authorList>
    </citation>
    <scope>NUCLEOTIDE SEQUENCE [LARGE SCALE GENOMIC DNA]</scope>
    <source>
        <strain evidence="1">LQN</strain>
        <tissue evidence="1">Leaf</tissue>
    </source>
</reference>
<gene>
    <name evidence="1" type="ORF">R3W88_000913</name>
</gene>
<dbReference type="Proteomes" id="UP001311915">
    <property type="component" value="Unassembled WGS sequence"/>
</dbReference>